<accession>A0ABP7D1C2</accession>
<sequence>MTDPTSLPNFMPSTPDAGPTPSPNGAPAGDAPVRDRILEVLKGLGIEASIDGDGDLEFAIVDDQGTSTTLFARVAEGDLALVRFFGQWQLADPVSPDRNERLARCNDLTMQLNIVKLSLVQESLVVSAEHVITPNADLDILVPLSVNHILQSVGFFFQSWLPIDDAPAGTLGDA</sequence>
<comment type="caution">
    <text evidence="2">The sequence shown here is derived from an EMBL/GenBank/DDBJ whole genome shotgun (WGS) entry which is preliminary data.</text>
</comment>
<keyword evidence="3" id="KW-1185">Reference proteome</keyword>
<dbReference type="Pfam" id="PF10722">
    <property type="entry name" value="YbjN"/>
    <property type="match status" value="1"/>
</dbReference>
<dbReference type="EMBL" id="BAABDC010000002">
    <property type="protein sequence ID" value="GAA3699306.1"/>
    <property type="molecule type" value="Genomic_DNA"/>
</dbReference>
<gene>
    <name evidence="2" type="ORF">GCM10022399_14710</name>
</gene>
<proteinExistence type="predicted"/>
<evidence type="ECO:0000313" key="2">
    <source>
        <dbReference type="EMBL" id="GAA3699306.1"/>
    </source>
</evidence>
<evidence type="ECO:0000313" key="3">
    <source>
        <dbReference type="Proteomes" id="UP001501468"/>
    </source>
</evidence>
<name>A0ABP7D1C2_9MICO</name>
<feature type="compositionally biased region" description="Polar residues" evidence="1">
    <location>
        <begin position="1"/>
        <end position="12"/>
    </location>
</feature>
<dbReference type="InterPro" id="IPR019660">
    <property type="entry name" value="Put_sensory_transdc_reg_YbjN"/>
</dbReference>
<dbReference type="RefSeq" id="WP_344943730.1">
    <property type="nucleotide sequence ID" value="NZ_BAABDC010000002.1"/>
</dbReference>
<evidence type="ECO:0000256" key="1">
    <source>
        <dbReference type="SAM" id="MobiDB-lite"/>
    </source>
</evidence>
<reference evidence="3" key="1">
    <citation type="journal article" date="2019" name="Int. J. Syst. Evol. Microbiol.">
        <title>The Global Catalogue of Microorganisms (GCM) 10K type strain sequencing project: providing services to taxonomists for standard genome sequencing and annotation.</title>
        <authorList>
            <consortium name="The Broad Institute Genomics Platform"/>
            <consortium name="The Broad Institute Genome Sequencing Center for Infectious Disease"/>
            <person name="Wu L."/>
            <person name="Ma J."/>
        </authorList>
    </citation>
    <scope>NUCLEOTIDE SEQUENCE [LARGE SCALE GENOMIC DNA]</scope>
    <source>
        <strain evidence="3">JCM 17125</strain>
    </source>
</reference>
<dbReference type="Proteomes" id="UP001501468">
    <property type="component" value="Unassembled WGS sequence"/>
</dbReference>
<protein>
    <recommendedName>
        <fullName evidence="4">YbjN domain-containing protein</fullName>
    </recommendedName>
</protein>
<organism evidence="2 3">
    <name type="scientific">Terrabacter ginsenosidimutans</name>
    <dbReference type="NCBI Taxonomy" id="490575"/>
    <lineage>
        <taxon>Bacteria</taxon>
        <taxon>Bacillati</taxon>
        <taxon>Actinomycetota</taxon>
        <taxon>Actinomycetes</taxon>
        <taxon>Micrococcales</taxon>
        <taxon>Intrasporangiaceae</taxon>
        <taxon>Terrabacter</taxon>
    </lineage>
</organism>
<feature type="region of interest" description="Disordered" evidence="1">
    <location>
        <begin position="1"/>
        <end position="31"/>
    </location>
</feature>
<evidence type="ECO:0008006" key="4">
    <source>
        <dbReference type="Google" id="ProtNLM"/>
    </source>
</evidence>